<dbReference type="RefSeq" id="WP_148454116.1">
    <property type="nucleotide sequence ID" value="NZ_VSDO01000003.1"/>
</dbReference>
<proteinExistence type="predicted"/>
<feature type="transmembrane region" description="Helical" evidence="1">
    <location>
        <begin position="12"/>
        <end position="32"/>
    </location>
</feature>
<evidence type="ECO:0000313" key="3">
    <source>
        <dbReference type="Proteomes" id="UP000325218"/>
    </source>
</evidence>
<sequence length="166" mass="18789">MQEWSKLFSDQLAWIVTGVAVILLWLLIWNFIQGAKLRKMRRNYEQMMQGTGIEDLESLLIDLKNQQGIIEDIQAEQQQQLKNINALLPKQKAKIGIKRYNAFGERGNELSFSVAFVDDFKNGIVITGLYSREGSYVYAKPLTEGQSQHALSPEEIEAIALAGQGE</sequence>
<keyword evidence="1" id="KW-0812">Transmembrane</keyword>
<evidence type="ECO:0000313" key="2">
    <source>
        <dbReference type="EMBL" id="TYA12409.1"/>
    </source>
</evidence>
<evidence type="ECO:0000256" key="1">
    <source>
        <dbReference type="SAM" id="Phobius"/>
    </source>
</evidence>
<keyword evidence="1" id="KW-0472">Membrane</keyword>
<dbReference type="OrthoDB" id="5244042at2"/>
<comment type="caution">
    <text evidence="2">The sequence shown here is derived from an EMBL/GenBank/DDBJ whole genome shotgun (WGS) entry which is preliminary data.</text>
</comment>
<name>A0A5D0CR03_9BACL</name>
<gene>
    <name evidence="2" type="ORF">FRY98_17095</name>
</gene>
<dbReference type="EMBL" id="VSDO01000003">
    <property type="protein sequence ID" value="TYA12409.1"/>
    <property type="molecule type" value="Genomic_DNA"/>
</dbReference>
<reference evidence="2 3" key="1">
    <citation type="submission" date="2019-08" db="EMBL/GenBank/DDBJ databases">
        <title>Genome sequencing of Paenibacillus faecis DSM 23593(T).</title>
        <authorList>
            <person name="Kook J.-K."/>
            <person name="Park S.-N."/>
            <person name="Lim Y.K."/>
        </authorList>
    </citation>
    <scope>NUCLEOTIDE SEQUENCE [LARGE SCALE GENOMIC DNA]</scope>
    <source>
        <strain evidence="2 3">DSM 23593</strain>
    </source>
</reference>
<keyword evidence="1" id="KW-1133">Transmembrane helix</keyword>
<accession>A0A5D0CR03</accession>
<organism evidence="2 3">
    <name type="scientific">Paenibacillus faecis</name>
    <dbReference type="NCBI Taxonomy" id="862114"/>
    <lineage>
        <taxon>Bacteria</taxon>
        <taxon>Bacillati</taxon>
        <taxon>Bacillota</taxon>
        <taxon>Bacilli</taxon>
        <taxon>Bacillales</taxon>
        <taxon>Paenibacillaceae</taxon>
        <taxon>Paenibacillus</taxon>
    </lineage>
</organism>
<dbReference type="Pfam" id="PF14584">
    <property type="entry name" value="DUF4446"/>
    <property type="match status" value="1"/>
</dbReference>
<dbReference type="Proteomes" id="UP000325218">
    <property type="component" value="Unassembled WGS sequence"/>
</dbReference>
<protein>
    <submittedName>
        <fullName evidence="2">DUF4446 family protein</fullName>
    </submittedName>
</protein>
<keyword evidence="3" id="KW-1185">Reference proteome</keyword>
<dbReference type="InterPro" id="IPR027981">
    <property type="entry name" value="DUF4446"/>
</dbReference>
<dbReference type="AlphaFoldDB" id="A0A5D0CR03"/>